<gene>
    <name evidence="1" type="ORF">F923_03076</name>
</gene>
<dbReference type="HOGENOM" id="CLU_1782676_0_0_6"/>
<accession>N9HEY6</accession>
<dbReference type="EMBL" id="APQU01000023">
    <property type="protein sequence ID" value="ENW27809.1"/>
    <property type="molecule type" value="Genomic_DNA"/>
</dbReference>
<reference evidence="1 2" key="1">
    <citation type="submission" date="2013-02" db="EMBL/GenBank/DDBJ databases">
        <title>The Genome Sequence of Acinetobacter lwoffii NIPH 478.</title>
        <authorList>
            <consortium name="The Broad Institute Genome Sequencing Platform"/>
            <consortium name="The Broad Institute Genome Sequencing Center for Infectious Disease"/>
            <person name="Cerqueira G."/>
            <person name="Feldgarden M."/>
            <person name="Courvalin P."/>
            <person name="Perichon B."/>
            <person name="Grillot-Courvalin C."/>
            <person name="Clermont D."/>
            <person name="Rocha E."/>
            <person name="Yoon E.-J."/>
            <person name="Nemec A."/>
            <person name="Walker B."/>
            <person name="Young S.K."/>
            <person name="Zeng Q."/>
            <person name="Gargeya S."/>
            <person name="Fitzgerald M."/>
            <person name="Haas B."/>
            <person name="Abouelleil A."/>
            <person name="Alvarado L."/>
            <person name="Arachchi H.M."/>
            <person name="Berlin A.M."/>
            <person name="Chapman S.B."/>
            <person name="Dewar J."/>
            <person name="Goldberg J."/>
            <person name="Griggs A."/>
            <person name="Gujja S."/>
            <person name="Hansen M."/>
            <person name="Howarth C."/>
            <person name="Imamovic A."/>
            <person name="Larimer J."/>
            <person name="McCowan C."/>
            <person name="Murphy C."/>
            <person name="Neiman D."/>
            <person name="Pearson M."/>
            <person name="Priest M."/>
            <person name="Roberts A."/>
            <person name="Saif S."/>
            <person name="Shea T."/>
            <person name="Sisk P."/>
            <person name="Sykes S."/>
            <person name="Wortman J."/>
            <person name="Nusbaum C."/>
            <person name="Birren B."/>
        </authorList>
    </citation>
    <scope>NUCLEOTIDE SEQUENCE [LARGE SCALE GENOMIC DNA]</scope>
    <source>
        <strain evidence="1 2">NIPH 478</strain>
    </source>
</reference>
<protein>
    <submittedName>
        <fullName evidence="1">Uncharacterized protein</fullName>
    </submittedName>
</protein>
<dbReference type="RefSeq" id="WP_005108767.1">
    <property type="nucleotide sequence ID" value="NZ_KB849838.1"/>
</dbReference>
<dbReference type="PATRIC" id="fig|1217668.3.peg.3006"/>
<evidence type="ECO:0000313" key="1">
    <source>
        <dbReference type="EMBL" id="ENW27809.1"/>
    </source>
</evidence>
<name>N9HEY6_ACILW</name>
<evidence type="ECO:0000313" key="2">
    <source>
        <dbReference type="Proteomes" id="UP000018416"/>
    </source>
</evidence>
<organism evidence="1 2">
    <name type="scientific">Acinetobacter lwoffii NIPH 478</name>
    <dbReference type="NCBI Taxonomy" id="1217668"/>
    <lineage>
        <taxon>Bacteria</taxon>
        <taxon>Pseudomonadati</taxon>
        <taxon>Pseudomonadota</taxon>
        <taxon>Gammaproteobacteria</taxon>
        <taxon>Moraxellales</taxon>
        <taxon>Moraxellaceae</taxon>
        <taxon>Acinetobacter</taxon>
    </lineage>
</organism>
<proteinExistence type="predicted"/>
<dbReference type="Proteomes" id="UP000018416">
    <property type="component" value="Unassembled WGS sequence"/>
</dbReference>
<dbReference type="AlphaFoldDB" id="N9HEY6"/>
<comment type="caution">
    <text evidence="1">The sequence shown here is derived from an EMBL/GenBank/DDBJ whole genome shotgun (WGS) entry which is preliminary data.</text>
</comment>
<sequence length="145" mass="16301">MPLIFNTEAFAKVPENLVDSNKPNIKKYNVRVHKTDLVILDALAARSGISRSQLLNQLVEKILLNTLCTLDTRAAYYVANVANKLAGISPKEGWVLDLASQKYSVVHELEELCRYENACSEEHTDRDQIHEKISQAHKDGKLGKI</sequence>